<sequence>MGLFEEILIKRRHGLLLHEEYRTANQVTGGIEADELGRMIEAAAALQATLTPEQKRSSGGIGGGN</sequence>
<keyword evidence="2" id="KW-1185">Reference proteome</keyword>
<dbReference type="RefSeq" id="WP_168063508.1">
    <property type="nucleotide sequence ID" value="NZ_VTOW01000008.1"/>
</dbReference>
<proteinExistence type="predicted"/>
<comment type="caution">
    <text evidence="1">The sequence shown here is derived from an EMBL/GenBank/DDBJ whole genome shotgun (WGS) entry which is preliminary data.</text>
</comment>
<protein>
    <submittedName>
        <fullName evidence="1">Uncharacterized protein</fullName>
    </submittedName>
</protein>
<evidence type="ECO:0000313" key="2">
    <source>
        <dbReference type="Proteomes" id="UP000534783"/>
    </source>
</evidence>
<dbReference type="Proteomes" id="UP000534783">
    <property type="component" value="Unassembled WGS sequence"/>
</dbReference>
<reference evidence="1 2" key="1">
    <citation type="journal article" date="2020" name="Nature">
        <title>Bacterial chemolithoautotrophy via manganese oxidation.</title>
        <authorList>
            <person name="Yu H."/>
            <person name="Leadbetter J.R."/>
        </authorList>
    </citation>
    <scope>NUCLEOTIDE SEQUENCE [LARGE SCALE GENOMIC DNA]</scope>
    <source>
        <strain evidence="1 2">Mn-1</strain>
    </source>
</reference>
<dbReference type="AlphaFoldDB" id="A0A7X6DVB9"/>
<dbReference type="EMBL" id="VTOW01000008">
    <property type="protein sequence ID" value="NKE73548.1"/>
    <property type="molecule type" value="Genomic_DNA"/>
</dbReference>
<gene>
    <name evidence="1" type="ORF">MNODULE_22565</name>
</gene>
<organism evidence="1 2">
    <name type="scientific">Candidatus Manganitrophus noduliformans</name>
    <dbReference type="NCBI Taxonomy" id="2606439"/>
    <lineage>
        <taxon>Bacteria</taxon>
        <taxon>Pseudomonadati</taxon>
        <taxon>Nitrospirota</taxon>
        <taxon>Nitrospiria</taxon>
        <taxon>Candidatus Troglogloeales</taxon>
        <taxon>Candidatus Manganitrophaceae</taxon>
        <taxon>Candidatus Manganitrophus</taxon>
    </lineage>
</organism>
<evidence type="ECO:0000313" key="1">
    <source>
        <dbReference type="EMBL" id="NKE73548.1"/>
    </source>
</evidence>
<name>A0A7X6DVB9_9BACT</name>
<accession>A0A7X6DVB9</accession>